<dbReference type="PROSITE" id="PS00107">
    <property type="entry name" value="PROTEIN_KINASE_ATP"/>
    <property type="match status" value="1"/>
</dbReference>
<evidence type="ECO:0000256" key="3">
    <source>
        <dbReference type="ARBA" id="ARBA00022777"/>
    </source>
</evidence>
<dbReference type="PROSITE" id="PS50011">
    <property type="entry name" value="PROTEIN_KINASE_DOM"/>
    <property type="match status" value="1"/>
</dbReference>
<proteinExistence type="predicted"/>
<keyword evidence="8" id="KW-0723">Serine/threonine-protein kinase</keyword>
<keyword evidence="6" id="KW-1133">Transmembrane helix</keyword>
<feature type="binding site" evidence="5">
    <location>
        <position position="42"/>
    </location>
    <ligand>
        <name>ATP</name>
        <dbReference type="ChEBI" id="CHEBI:30616"/>
    </ligand>
</feature>
<dbReference type="InterPro" id="IPR008271">
    <property type="entry name" value="Ser/Thr_kinase_AS"/>
</dbReference>
<evidence type="ECO:0000313" key="8">
    <source>
        <dbReference type="EMBL" id="RAY12351.1"/>
    </source>
</evidence>
<dbReference type="Pfam" id="PF00069">
    <property type="entry name" value="Pkinase"/>
    <property type="match status" value="1"/>
</dbReference>
<evidence type="ECO:0000256" key="5">
    <source>
        <dbReference type="PROSITE-ProRule" id="PRU10141"/>
    </source>
</evidence>
<gene>
    <name evidence="8" type="ORF">DPM19_24680</name>
</gene>
<evidence type="ECO:0000256" key="1">
    <source>
        <dbReference type="ARBA" id="ARBA00022679"/>
    </source>
</evidence>
<dbReference type="CDD" id="cd14014">
    <property type="entry name" value="STKc_PknB_like"/>
    <property type="match status" value="1"/>
</dbReference>
<dbReference type="Gene3D" id="3.30.200.20">
    <property type="entry name" value="Phosphorylase Kinase, domain 1"/>
    <property type="match status" value="1"/>
</dbReference>
<evidence type="ECO:0000256" key="2">
    <source>
        <dbReference type="ARBA" id="ARBA00022741"/>
    </source>
</evidence>
<dbReference type="GO" id="GO:0004674">
    <property type="term" value="F:protein serine/threonine kinase activity"/>
    <property type="evidence" value="ECO:0007669"/>
    <property type="project" value="UniProtKB-KW"/>
</dbReference>
<dbReference type="Gene3D" id="1.10.510.10">
    <property type="entry name" value="Transferase(Phosphotransferase) domain 1"/>
    <property type="match status" value="1"/>
</dbReference>
<dbReference type="PROSITE" id="PS00108">
    <property type="entry name" value="PROTEIN_KINASE_ST"/>
    <property type="match status" value="1"/>
</dbReference>
<dbReference type="InterPro" id="IPR011009">
    <property type="entry name" value="Kinase-like_dom_sf"/>
</dbReference>
<keyword evidence="2 5" id="KW-0547">Nucleotide-binding</keyword>
<dbReference type="GO" id="GO:0005524">
    <property type="term" value="F:ATP binding"/>
    <property type="evidence" value="ECO:0007669"/>
    <property type="project" value="UniProtKB-UniRule"/>
</dbReference>
<dbReference type="AlphaFoldDB" id="A0A365GZV4"/>
<keyword evidence="6" id="KW-0812">Transmembrane</keyword>
<evidence type="ECO:0000313" key="9">
    <source>
        <dbReference type="Proteomes" id="UP000251891"/>
    </source>
</evidence>
<dbReference type="SMART" id="SM00220">
    <property type="entry name" value="S_TKc"/>
    <property type="match status" value="1"/>
</dbReference>
<feature type="transmembrane region" description="Helical" evidence="6">
    <location>
        <begin position="333"/>
        <end position="356"/>
    </location>
</feature>
<reference evidence="8 9" key="1">
    <citation type="submission" date="2018-06" db="EMBL/GenBank/DDBJ databases">
        <title>Actinomadura craniellae sp. nov. isolated from marine sponge Craniella sp.</title>
        <authorList>
            <person name="Li L."/>
            <person name="Xu Q.H."/>
            <person name="Lin H.W."/>
            <person name="Lu Y.H."/>
        </authorList>
    </citation>
    <scope>NUCLEOTIDE SEQUENCE [LARGE SCALE GENOMIC DNA]</scope>
    <source>
        <strain evidence="8 9">LHW63021</strain>
    </source>
</reference>
<dbReference type="InterPro" id="IPR000719">
    <property type="entry name" value="Prot_kinase_dom"/>
</dbReference>
<dbReference type="EMBL" id="QLYX01000013">
    <property type="protein sequence ID" value="RAY12351.1"/>
    <property type="molecule type" value="Genomic_DNA"/>
</dbReference>
<dbReference type="PANTHER" id="PTHR43289">
    <property type="entry name" value="MITOGEN-ACTIVATED PROTEIN KINASE KINASE KINASE 20-RELATED"/>
    <property type="match status" value="1"/>
</dbReference>
<keyword evidence="6" id="KW-0472">Membrane</keyword>
<feature type="transmembrane region" description="Helical" evidence="6">
    <location>
        <begin position="414"/>
        <end position="435"/>
    </location>
</feature>
<dbReference type="Proteomes" id="UP000251891">
    <property type="component" value="Unassembled WGS sequence"/>
</dbReference>
<name>A0A365GZV4_9ACTN</name>
<keyword evidence="4 5" id="KW-0067">ATP-binding</keyword>
<evidence type="ECO:0000259" key="7">
    <source>
        <dbReference type="PROSITE" id="PS50011"/>
    </source>
</evidence>
<organism evidence="8 9">
    <name type="scientific">Actinomadura craniellae</name>
    <dbReference type="NCBI Taxonomy" id="2231787"/>
    <lineage>
        <taxon>Bacteria</taxon>
        <taxon>Bacillati</taxon>
        <taxon>Actinomycetota</taxon>
        <taxon>Actinomycetes</taxon>
        <taxon>Streptosporangiales</taxon>
        <taxon>Thermomonosporaceae</taxon>
        <taxon>Actinomadura</taxon>
    </lineage>
</organism>
<feature type="transmembrane region" description="Helical" evidence="6">
    <location>
        <begin position="362"/>
        <end position="381"/>
    </location>
</feature>
<protein>
    <submittedName>
        <fullName evidence="8">Serine/threonine protein kinase</fullName>
    </submittedName>
</protein>
<keyword evidence="9" id="KW-1185">Reference proteome</keyword>
<accession>A0A365GZV4</accession>
<dbReference type="PANTHER" id="PTHR43289:SF34">
    <property type="entry name" value="SERINE_THREONINE-PROTEIN KINASE YBDM-RELATED"/>
    <property type="match status" value="1"/>
</dbReference>
<feature type="domain" description="Protein kinase" evidence="7">
    <location>
        <begin position="14"/>
        <end position="265"/>
    </location>
</feature>
<sequence>MDGDVRQQRQIGPYRQLARLGEGGMGVVYRGADPAGRDVAIKVLKPEVAREPTALRRLAREVDMMRRVLSPHVADVLDGDVTADHPYIVTRFVPGRPLDEVVAEHGPLTGPALRRLAIGLAKALTAIHEAGIVHRDLKPSNVLLVDGEPVVIDFGIAQAIDSTRLTQTGMLTGTPGYLAPEILDDERATSASDVHAWAVTVAFAATGLPPFGQGAMEAVFLRILNGRAQLDGVPEPLLPLLRSAMSRDPAARPTAAELIEAATALDLGPAEVTVPDAPAPDAPAPDIQATAIVPPPAEPARPVSAAPPTRIAGPGEGLPGPSRLAVAPTWTRLLSAMVVTTAVGVTIMMPVVGVVLSLGAVFALRAGAALPVSPGALVHALGRTAATVPYAAVVTLVVTVLLAALVAVGAATDPVGACAWGTGAGVYVLWAGPGVRGPARGLRRLLGGAAASPRRIGLVGVAFGTLAFLSVVGAVSLTPSLAPMYGLQNSLDSSLTRFQEAVG</sequence>
<feature type="transmembrane region" description="Helical" evidence="6">
    <location>
        <begin position="456"/>
        <end position="477"/>
    </location>
</feature>
<evidence type="ECO:0000256" key="6">
    <source>
        <dbReference type="SAM" id="Phobius"/>
    </source>
</evidence>
<dbReference type="SUPFAM" id="SSF56112">
    <property type="entry name" value="Protein kinase-like (PK-like)"/>
    <property type="match status" value="1"/>
</dbReference>
<feature type="transmembrane region" description="Helical" evidence="6">
    <location>
        <begin position="388"/>
        <end position="408"/>
    </location>
</feature>
<comment type="caution">
    <text evidence="8">The sequence shown here is derived from an EMBL/GenBank/DDBJ whole genome shotgun (WGS) entry which is preliminary data.</text>
</comment>
<keyword evidence="1" id="KW-0808">Transferase</keyword>
<keyword evidence="3 8" id="KW-0418">Kinase</keyword>
<evidence type="ECO:0000256" key="4">
    <source>
        <dbReference type="ARBA" id="ARBA00022840"/>
    </source>
</evidence>
<dbReference type="InterPro" id="IPR017441">
    <property type="entry name" value="Protein_kinase_ATP_BS"/>
</dbReference>